<organism evidence="1 2">
    <name type="scientific">Electrophorus voltai</name>
    <dbReference type="NCBI Taxonomy" id="2609070"/>
    <lineage>
        <taxon>Eukaryota</taxon>
        <taxon>Metazoa</taxon>
        <taxon>Chordata</taxon>
        <taxon>Craniata</taxon>
        <taxon>Vertebrata</taxon>
        <taxon>Euteleostomi</taxon>
        <taxon>Actinopterygii</taxon>
        <taxon>Neopterygii</taxon>
        <taxon>Teleostei</taxon>
        <taxon>Ostariophysi</taxon>
        <taxon>Gymnotiformes</taxon>
        <taxon>Gymnotoidei</taxon>
        <taxon>Gymnotidae</taxon>
        <taxon>Electrophorus</taxon>
    </lineage>
</organism>
<gene>
    <name evidence="1" type="ORF">P4O66_001515</name>
</gene>
<accession>A0AAD8Z9A2</accession>
<protein>
    <submittedName>
        <fullName evidence="1">Uncharacterized protein</fullName>
    </submittedName>
</protein>
<comment type="caution">
    <text evidence="1">The sequence shown here is derived from an EMBL/GenBank/DDBJ whole genome shotgun (WGS) entry which is preliminary data.</text>
</comment>
<proteinExistence type="predicted"/>
<reference evidence="1" key="1">
    <citation type="submission" date="2023-03" db="EMBL/GenBank/DDBJ databases">
        <title>Electrophorus voltai genome.</title>
        <authorList>
            <person name="Bian C."/>
        </authorList>
    </citation>
    <scope>NUCLEOTIDE SEQUENCE</scope>
    <source>
        <strain evidence="1">CB-2022</strain>
        <tissue evidence="1">Muscle</tissue>
    </source>
</reference>
<dbReference type="AlphaFoldDB" id="A0AAD8Z9A2"/>
<sequence>MKTLPHSRNQPRLCPGGTTLELRGCPVWLAKRHRCCLMKALPTRSLIEARRQCHQCPSLQRANQLVHFLTRVLQSLSSRRHSSRYA</sequence>
<evidence type="ECO:0000313" key="2">
    <source>
        <dbReference type="Proteomes" id="UP001239994"/>
    </source>
</evidence>
<keyword evidence="2" id="KW-1185">Reference proteome</keyword>
<dbReference type="Proteomes" id="UP001239994">
    <property type="component" value="Unassembled WGS sequence"/>
</dbReference>
<evidence type="ECO:0000313" key="1">
    <source>
        <dbReference type="EMBL" id="KAK1793781.1"/>
    </source>
</evidence>
<dbReference type="EMBL" id="JAROKS010000017">
    <property type="protein sequence ID" value="KAK1793781.1"/>
    <property type="molecule type" value="Genomic_DNA"/>
</dbReference>
<name>A0AAD8Z9A2_9TELE</name>